<dbReference type="EMBL" id="UYRU01093198">
    <property type="protein sequence ID" value="VDN38480.1"/>
    <property type="molecule type" value="Genomic_DNA"/>
</dbReference>
<evidence type="ECO:0000313" key="4">
    <source>
        <dbReference type="Proteomes" id="UP000281553"/>
    </source>
</evidence>
<proteinExistence type="predicted"/>
<dbReference type="Proteomes" id="UP000281553">
    <property type="component" value="Unassembled WGS sequence"/>
</dbReference>
<name>A0A3P7NE32_DIBLA</name>
<sequence length="326" mass="35426">MKFFFFFQVGRKTTSYQIEDLPGKSNFTLHLAARTCHGEGVRSKPLHIIASYYLQLMGKNASEFMTLPSPSSRNQPGFGTRFATTSSTLPEDPNIDVDDADVSHYMDSSDGALVPNGHWAQQAWFIGCLIGLLAIWTVLCIIVLVMCKRRRRVKQRGVLVGGLHESVDGKPSNDSAPGNPEFAGFKNAKSCHDQQYASSKVGLLQSSDSLPLKMSQTMDGKAANRTTADYVLSPPLPQVGDQVPYPGVISGLSERRLDGGGKENRRDSPNTLLHTISRRQRSSGGSEPTENPATFSNINDMAEEAGYEAPALSTSADGKRTTINPS</sequence>
<feature type="compositionally biased region" description="Polar residues" evidence="1">
    <location>
        <begin position="312"/>
        <end position="326"/>
    </location>
</feature>
<feature type="compositionally biased region" description="Polar residues" evidence="1">
    <location>
        <begin position="282"/>
        <end position="299"/>
    </location>
</feature>
<reference evidence="3 4" key="1">
    <citation type="submission" date="2018-11" db="EMBL/GenBank/DDBJ databases">
        <authorList>
            <consortium name="Pathogen Informatics"/>
        </authorList>
    </citation>
    <scope>NUCLEOTIDE SEQUENCE [LARGE SCALE GENOMIC DNA]</scope>
</reference>
<dbReference type="OrthoDB" id="10355980at2759"/>
<keyword evidence="2" id="KW-0472">Membrane</keyword>
<gene>
    <name evidence="3" type="ORF">DILT_LOCUS17614</name>
</gene>
<feature type="region of interest" description="Disordered" evidence="1">
    <location>
        <begin position="163"/>
        <end position="185"/>
    </location>
</feature>
<evidence type="ECO:0000256" key="2">
    <source>
        <dbReference type="SAM" id="Phobius"/>
    </source>
</evidence>
<evidence type="ECO:0000256" key="1">
    <source>
        <dbReference type="SAM" id="MobiDB-lite"/>
    </source>
</evidence>
<protein>
    <submittedName>
        <fullName evidence="3">Uncharacterized protein</fullName>
    </submittedName>
</protein>
<keyword evidence="2" id="KW-0812">Transmembrane</keyword>
<evidence type="ECO:0000313" key="3">
    <source>
        <dbReference type="EMBL" id="VDN38480.1"/>
    </source>
</evidence>
<organism evidence="3 4">
    <name type="scientific">Dibothriocephalus latus</name>
    <name type="common">Fish tapeworm</name>
    <name type="synonym">Diphyllobothrium latum</name>
    <dbReference type="NCBI Taxonomy" id="60516"/>
    <lineage>
        <taxon>Eukaryota</taxon>
        <taxon>Metazoa</taxon>
        <taxon>Spiralia</taxon>
        <taxon>Lophotrochozoa</taxon>
        <taxon>Platyhelminthes</taxon>
        <taxon>Cestoda</taxon>
        <taxon>Eucestoda</taxon>
        <taxon>Diphyllobothriidea</taxon>
        <taxon>Diphyllobothriidae</taxon>
        <taxon>Dibothriocephalus</taxon>
    </lineage>
</organism>
<keyword evidence="2" id="KW-1133">Transmembrane helix</keyword>
<keyword evidence="4" id="KW-1185">Reference proteome</keyword>
<dbReference type="AlphaFoldDB" id="A0A3P7NE32"/>
<feature type="transmembrane region" description="Helical" evidence="2">
    <location>
        <begin position="123"/>
        <end position="147"/>
    </location>
</feature>
<accession>A0A3P7NE32</accession>
<feature type="region of interest" description="Disordered" evidence="1">
    <location>
        <begin position="275"/>
        <end position="326"/>
    </location>
</feature>